<dbReference type="InterPro" id="IPR046462">
    <property type="entry name" value="TerL_nuclease"/>
</dbReference>
<dbReference type="InterPro" id="IPR046461">
    <property type="entry name" value="TerL_ATPase"/>
</dbReference>
<keyword evidence="4" id="KW-1185">Reference proteome</keyword>
<dbReference type="Gene3D" id="3.40.50.300">
    <property type="entry name" value="P-loop containing nucleotide triphosphate hydrolases"/>
    <property type="match status" value="1"/>
</dbReference>
<proteinExistence type="predicted"/>
<sequence>MKTPQYVTTYIEKYKSGKITFNKQRKKLVSFLENDILQRDDLYFDEQKIEDYIKFSEKWFFPLQDFQKFISCFVFLYEKETGDPYFSEFFITMARGAGKNGYISTLGAFFMTPLHGIPKYNMSVVANSEKQAKISFEEIYDMIEMNELYMDGDHPNNPFYLSKVMVQGLTTRSQFLFDTSNEKTKDSAREGCIFFDEIHGYEKDTVVNVKRSGLGKVPHPRTFYIGTDGYVREGFLDRLKDRADNVLDGVNPEDRLFPFICKIDEEKEVDQPELWEKANPMFEKPLSDYGRQLYREVNQQYLSLQYNPSNRPEFMTKRMNMPEEDLQQVVAPWDDVMATNRPIPPLENNECIGELDYASLKDFAAVGLLFKDGDDYVWKTHSFARKEFLDKYNLKPPIREWEQKGLLTIVDEPTINPQHIIDWFTEAQKTYGLKKVIADNFRMDLLRPLFEDAGIEYEVIKNTRAIQSLLAPRVEDMFAQHHIVFGDNPLMRWYTNNVSVKIRKDGNKEYEKKEAIRRKTDGFQALIHALYRADELNESSLQDELKLLKGLRLR</sequence>
<feature type="domain" description="Terminase large subunit-like ATPase" evidence="1">
    <location>
        <begin position="65"/>
        <end position="241"/>
    </location>
</feature>
<organism evidence="3 4">
    <name type="scientific">Staphylococcus pseudoxylosus</name>
    <dbReference type="NCBI Taxonomy" id="2282419"/>
    <lineage>
        <taxon>Bacteria</taxon>
        <taxon>Bacillati</taxon>
        <taxon>Bacillota</taxon>
        <taxon>Bacilli</taxon>
        <taxon>Bacillales</taxon>
        <taxon>Staphylococcaceae</taxon>
        <taxon>Staphylococcus</taxon>
    </lineage>
</organism>
<dbReference type="PANTHER" id="PTHR41287:SF1">
    <property type="entry name" value="PROTEIN YMFN"/>
    <property type="match status" value="1"/>
</dbReference>
<accession>A0AAQ0MJY2</accession>
<dbReference type="AlphaFoldDB" id="A0AAQ0MJY2"/>
<evidence type="ECO:0000313" key="3">
    <source>
        <dbReference type="EMBL" id="RMI86486.1"/>
    </source>
</evidence>
<reference evidence="3 4" key="1">
    <citation type="submission" date="2018-10" db="EMBL/GenBank/DDBJ databases">
        <title>Staphylococcus pseudoxylosus sp. nov., isolated from bovine mastitis.</title>
        <authorList>
            <person name="Macfadyen A.C."/>
            <person name="Leroy S."/>
            <person name="Harrison E.M."/>
            <person name="Parkhill J."/>
            <person name="Holmes M.A."/>
            <person name="Paterson G.K."/>
        </authorList>
    </citation>
    <scope>NUCLEOTIDE SEQUENCE [LARGE SCALE GENOMIC DNA]</scope>
    <source>
        <strain evidence="3 4">S04009</strain>
    </source>
</reference>
<protein>
    <submittedName>
        <fullName evidence="3">Terminase large subunit</fullName>
    </submittedName>
</protein>
<name>A0AAQ0MJY2_9STAP</name>
<dbReference type="InterPro" id="IPR005021">
    <property type="entry name" value="Terminase_largesu-like"/>
</dbReference>
<dbReference type="InterPro" id="IPR027417">
    <property type="entry name" value="P-loop_NTPase"/>
</dbReference>
<dbReference type="PANTHER" id="PTHR41287">
    <property type="match status" value="1"/>
</dbReference>
<comment type="caution">
    <text evidence="3">The sequence shown here is derived from an EMBL/GenBank/DDBJ whole genome shotgun (WGS) entry which is preliminary data.</text>
</comment>
<evidence type="ECO:0000313" key="4">
    <source>
        <dbReference type="Proteomes" id="UP000269505"/>
    </source>
</evidence>
<dbReference type="Pfam" id="PF03354">
    <property type="entry name" value="TerL_ATPase"/>
    <property type="match status" value="1"/>
</dbReference>
<dbReference type="Pfam" id="PF20441">
    <property type="entry name" value="TerL_nuclease"/>
    <property type="match status" value="1"/>
</dbReference>
<evidence type="ECO:0000259" key="1">
    <source>
        <dbReference type="Pfam" id="PF03354"/>
    </source>
</evidence>
<dbReference type="Proteomes" id="UP000269505">
    <property type="component" value="Unassembled WGS sequence"/>
</dbReference>
<dbReference type="RefSeq" id="WP_122062635.1">
    <property type="nucleotide sequence ID" value="NZ_JAHCSS010000003.1"/>
</dbReference>
<dbReference type="GO" id="GO:0004519">
    <property type="term" value="F:endonuclease activity"/>
    <property type="evidence" value="ECO:0007669"/>
    <property type="project" value="InterPro"/>
</dbReference>
<evidence type="ECO:0000259" key="2">
    <source>
        <dbReference type="Pfam" id="PF20441"/>
    </source>
</evidence>
<dbReference type="EMBL" id="RCVN01000001">
    <property type="protein sequence ID" value="RMI86486.1"/>
    <property type="molecule type" value="Genomic_DNA"/>
</dbReference>
<feature type="domain" description="Terminase large subunit-like endonuclease" evidence="2">
    <location>
        <begin position="254"/>
        <end position="534"/>
    </location>
</feature>
<gene>
    <name evidence="3" type="ORF">D9V42_01445</name>
</gene>